<sequence length="100" mass="11790">MNAPLTTKDLELCAIKGTKIMKGEKTEKIDKDWLKKSRLSHLTLLKELRWEKGHWFNYEWIDKKILFPAIVIDFPTNTGGGYLYEEFNFTSQEADRHTQV</sequence>
<dbReference type="Proteomes" id="UP001286313">
    <property type="component" value="Unassembled WGS sequence"/>
</dbReference>
<protein>
    <submittedName>
        <fullName evidence="1">Uncharacterized protein</fullName>
    </submittedName>
</protein>
<gene>
    <name evidence="1" type="ORF">Pcinc_019169</name>
</gene>
<proteinExistence type="predicted"/>
<dbReference type="EMBL" id="JAWQEG010001884">
    <property type="protein sequence ID" value="KAK3875999.1"/>
    <property type="molecule type" value="Genomic_DNA"/>
</dbReference>
<dbReference type="AlphaFoldDB" id="A0AAE1FKV0"/>
<evidence type="ECO:0000313" key="1">
    <source>
        <dbReference type="EMBL" id="KAK3875999.1"/>
    </source>
</evidence>
<reference evidence="1" key="1">
    <citation type="submission" date="2023-10" db="EMBL/GenBank/DDBJ databases">
        <title>Genome assemblies of two species of porcelain crab, Petrolisthes cinctipes and Petrolisthes manimaculis (Anomura: Porcellanidae).</title>
        <authorList>
            <person name="Angst P."/>
        </authorList>
    </citation>
    <scope>NUCLEOTIDE SEQUENCE</scope>
    <source>
        <strain evidence="1">PB745_01</strain>
        <tissue evidence="1">Gill</tissue>
    </source>
</reference>
<evidence type="ECO:0000313" key="2">
    <source>
        <dbReference type="Proteomes" id="UP001286313"/>
    </source>
</evidence>
<organism evidence="1 2">
    <name type="scientific">Petrolisthes cinctipes</name>
    <name type="common">Flat porcelain crab</name>
    <dbReference type="NCBI Taxonomy" id="88211"/>
    <lineage>
        <taxon>Eukaryota</taxon>
        <taxon>Metazoa</taxon>
        <taxon>Ecdysozoa</taxon>
        <taxon>Arthropoda</taxon>
        <taxon>Crustacea</taxon>
        <taxon>Multicrustacea</taxon>
        <taxon>Malacostraca</taxon>
        <taxon>Eumalacostraca</taxon>
        <taxon>Eucarida</taxon>
        <taxon>Decapoda</taxon>
        <taxon>Pleocyemata</taxon>
        <taxon>Anomura</taxon>
        <taxon>Galatheoidea</taxon>
        <taxon>Porcellanidae</taxon>
        <taxon>Petrolisthes</taxon>
    </lineage>
</organism>
<accession>A0AAE1FKV0</accession>
<keyword evidence="2" id="KW-1185">Reference proteome</keyword>
<comment type="caution">
    <text evidence="1">The sequence shown here is derived from an EMBL/GenBank/DDBJ whole genome shotgun (WGS) entry which is preliminary data.</text>
</comment>
<name>A0AAE1FKV0_PETCI</name>